<feature type="transmembrane region" description="Helical" evidence="8">
    <location>
        <begin position="290"/>
        <end position="310"/>
    </location>
</feature>
<feature type="compositionally biased region" description="Low complexity" evidence="7">
    <location>
        <begin position="249"/>
        <end position="270"/>
    </location>
</feature>
<feature type="transmembrane region" description="Helical" evidence="8">
    <location>
        <begin position="415"/>
        <end position="433"/>
    </location>
</feature>
<feature type="transmembrane region" description="Helical" evidence="8">
    <location>
        <begin position="172"/>
        <end position="193"/>
    </location>
</feature>
<protein>
    <submittedName>
        <fullName evidence="9">Equilibrative nucleoside transporter 3</fullName>
    </submittedName>
</protein>
<organism evidence="9 10">
    <name type="scientific">Seminavis robusta</name>
    <dbReference type="NCBI Taxonomy" id="568900"/>
    <lineage>
        <taxon>Eukaryota</taxon>
        <taxon>Sar</taxon>
        <taxon>Stramenopiles</taxon>
        <taxon>Ochrophyta</taxon>
        <taxon>Bacillariophyta</taxon>
        <taxon>Bacillariophyceae</taxon>
        <taxon>Bacillariophycidae</taxon>
        <taxon>Naviculales</taxon>
        <taxon>Naviculaceae</taxon>
        <taxon>Seminavis</taxon>
    </lineage>
</organism>
<sequence>MSPCCCFLPIRAVSDRCARYIFLLLGIGILVPWNAFISAVPYFQSRICSIPGAEAQFESWVGLIFNLSSVGALTLLLSWPLWKHQFQKLFLFRRRIPHNEIETVGVGVLRDNHHQVPPEPSPHHQPSSHDAPPDDAHYNASFWMVTIPLTLSLCVFVVTDLLVAIQNITPSAFLVVTLMGMSLCGACAAFAQAGTVATSGFFPGQVGINPFVSGQAVGGVLVSAANFISAMAEDPQVYWDQHCDHNHENNSTTATAASKATTTKNHNNTTLGHYSTTTCPPYQTMDAAVFIYFLVGACVLLACVMGYTLLDASARARRLQEQYETVGNTTDESTIEEFRDEPVEITSSQSHQHQQPFDIAQEGCDSVCADNNEEDVYETSSSDRMAAGQHDDVLRTATAELQPPQTVLQAIKGPAFCIFFTFFVTLSLFPSWTSRLQSIHQCQPNSNRLSNDLYVPFTFLLFNIGDLTGRELAGRILALDRMDNVSFKLVMASIARFLFFPMLLLCVGGSSSSSHHGIPSDFYSVTVQALFALSNGALITLAFMHAPSLLPATVPGANEKSSEILTLSLSLGLFCGSLFAFPVSKLAS</sequence>
<proteinExistence type="inferred from homology"/>
<evidence type="ECO:0000313" key="9">
    <source>
        <dbReference type="EMBL" id="CAB9496935.1"/>
    </source>
</evidence>
<evidence type="ECO:0000256" key="4">
    <source>
        <dbReference type="ARBA" id="ARBA00022692"/>
    </source>
</evidence>
<dbReference type="PANTHER" id="PTHR10332:SF88">
    <property type="entry name" value="EQUILIBRATIVE NUCLEOSIDE TRANSPORTER 1, ISOFORM A"/>
    <property type="match status" value="1"/>
</dbReference>
<dbReference type="Proteomes" id="UP001153069">
    <property type="component" value="Unassembled WGS sequence"/>
</dbReference>
<evidence type="ECO:0000256" key="2">
    <source>
        <dbReference type="ARBA" id="ARBA00007965"/>
    </source>
</evidence>
<dbReference type="OrthoDB" id="10261753at2759"/>
<dbReference type="InterPro" id="IPR002259">
    <property type="entry name" value="Eqnu_transpt"/>
</dbReference>
<feature type="transmembrane region" description="Helical" evidence="8">
    <location>
        <begin position="489"/>
        <end position="510"/>
    </location>
</feature>
<evidence type="ECO:0000256" key="6">
    <source>
        <dbReference type="ARBA" id="ARBA00023136"/>
    </source>
</evidence>
<feature type="region of interest" description="Disordered" evidence="7">
    <location>
        <begin position="249"/>
        <end position="273"/>
    </location>
</feature>
<evidence type="ECO:0000313" key="10">
    <source>
        <dbReference type="Proteomes" id="UP001153069"/>
    </source>
</evidence>
<dbReference type="GO" id="GO:0005886">
    <property type="term" value="C:plasma membrane"/>
    <property type="evidence" value="ECO:0007669"/>
    <property type="project" value="TreeGrafter"/>
</dbReference>
<gene>
    <name evidence="9" type="ORF">SEMRO_11_G008950.1</name>
</gene>
<keyword evidence="4 8" id="KW-0812">Transmembrane</keyword>
<dbReference type="SUPFAM" id="SSF103473">
    <property type="entry name" value="MFS general substrate transporter"/>
    <property type="match status" value="1"/>
</dbReference>
<feature type="transmembrane region" description="Helical" evidence="8">
    <location>
        <begin position="564"/>
        <end position="583"/>
    </location>
</feature>
<evidence type="ECO:0000256" key="5">
    <source>
        <dbReference type="ARBA" id="ARBA00022989"/>
    </source>
</evidence>
<accession>A0A9N8D817</accession>
<dbReference type="AlphaFoldDB" id="A0A9N8D817"/>
<evidence type="ECO:0000256" key="1">
    <source>
        <dbReference type="ARBA" id="ARBA00004141"/>
    </source>
</evidence>
<keyword evidence="6 8" id="KW-0472">Membrane</keyword>
<reference evidence="9" key="1">
    <citation type="submission" date="2020-06" db="EMBL/GenBank/DDBJ databases">
        <authorList>
            <consortium name="Plant Systems Biology data submission"/>
        </authorList>
    </citation>
    <scope>NUCLEOTIDE SEQUENCE</scope>
    <source>
        <strain evidence="9">D6</strain>
    </source>
</reference>
<keyword evidence="3" id="KW-0813">Transport</keyword>
<dbReference type="EMBL" id="CAICTM010000011">
    <property type="protein sequence ID" value="CAB9496935.1"/>
    <property type="molecule type" value="Genomic_DNA"/>
</dbReference>
<comment type="similarity">
    <text evidence="2">Belongs to the SLC29A/ENT transporter (TC 2.A.57) family.</text>
</comment>
<keyword evidence="5 8" id="KW-1133">Transmembrane helix</keyword>
<feature type="transmembrane region" description="Helical" evidence="8">
    <location>
        <begin position="142"/>
        <end position="165"/>
    </location>
</feature>
<feature type="transmembrane region" description="Helical" evidence="8">
    <location>
        <begin position="63"/>
        <end position="82"/>
    </location>
</feature>
<name>A0A9N8D817_9STRA</name>
<feature type="transmembrane region" description="Helical" evidence="8">
    <location>
        <begin position="20"/>
        <end position="43"/>
    </location>
</feature>
<dbReference type="GO" id="GO:0005337">
    <property type="term" value="F:nucleoside transmembrane transporter activity"/>
    <property type="evidence" value="ECO:0007669"/>
    <property type="project" value="InterPro"/>
</dbReference>
<dbReference type="InterPro" id="IPR036259">
    <property type="entry name" value="MFS_trans_sf"/>
</dbReference>
<keyword evidence="10" id="KW-1185">Reference proteome</keyword>
<comment type="subcellular location">
    <subcellularLocation>
        <location evidence="1">Membrane</location>
        <topology evidence="1">Multi-pass membrane protein</topology>
    </subcellularLocation>
</comment>
<evidence type="ECO:0000256" key="8">
    <source>
        <dbReference type="SAM" id="Phobius"/>
    </source>
</evidence>
<dbReference type="PANTHER" id="PTHR10332">
    <property type="entry name" value="EQUILIBRATIVE NUCLEOSIDE TRANSPORTER"/>
    <property type="match status" value="1"/>
</dbReference>
<dbReference type="Pfam" id="PF01733">
    <property type="entry name" value="Nucleoside_tran"/>
    <property type="match status" value="1"/>
</dbReference>
<comment type="caution">
    <text evidence="9">The sequence shown here is derived from an EMBL/GenBank/DDBJ whole genome shotgun (WGS) entry which is preliminary data.</text>
</comment>
<evidence type="ECO:0000256" key="7">
    <source>
        <dbReference type="SAM" id="MobiDB-lite"/>
    </source>
</evidence>
<feature type="transmembrane region" description="Helical" evidence="8">
    <location>
        <begin position="522"/>
        <end position="543"/>
    </location>
</feature>
<evidence type="ECO:0000256" key="3">
    <source>
        <dbReference type="ARBA" id="ARBA00022448"/>
    </source>
</evidence>